<proteinExistence type="predicted"/>
<protein>
    <recommendedName>
        <fullName evidence="4">F420-0:Gamma-glutamyl ligase</fullName>
    </recommendedName>
</protein>
<dbReference type="AlphaFoldDB" id="A0A0G8ATM9"/>
<reference evidence="2 3" key="1">
    <citation type="submission" date="2015-02" db="EMBL/GenBank/DDBJ databases">
        <authorList>
            <person name="Slaby B."/>
            <person name="Hentschel U."/>
        </authorList>
    </citation>
    <scope>NUCLEOTIDE SEQUENCE [LARGE SCALE GENOMIC DNA]</scope>
    <source>
        <strain evidence="2">15L</strain>
    </source>
</reference>
<evidence type="ECO:0008006" key="4">
    <source>
        <dbReference type="Google" id="ProtNLM"/>
    </source>
</evidence>
<evidence type="ECO:0000256" key="1">
    <source>
        <dbReference type="SAM" id="Phobius"/>
    </source>
</evidence>
<comment type="caution">
    <text evidence="2">The sequence shown here is derived from an EMBL/GenBank/DDBJ whole genome shotgun (WGS) entry which is preliminary data.</text>
</comment>
<keyword evidence="1" id="KW-0812">Transmembrane</keyword>
<dbReference type="STRING" id="431041.FLM9_1290"/>
<evidence type="ECO:0000313" key="3">
    <source>
        <dbReference type="Proteomes" id="UP000035037"/>
    </source>
</evidence>
<accession>A0A0G8ATM9</accession>
<keyword evidence="1" id="KW-0472">Membrane</keyword>
<reference evidence="2 3" key="2">
    <citation type="submission" date="2015-05" db="EMBL/GenBank/DDBJ databases">
        <title>Lifestyle Evolution in Cyanobacterial Symbionts of Sponges.</title>
        <authorList>
            <person name="Burgsdorf I."/>
            <person name="Slaby B.M."/>
            <person name="Handley K.M."/>
            <person name="Haber M."/>
            <person name="Blom J."/>
            <person name="Marshall C.W."/>
            <person name="Gilbert J.A."/>
            <person name="Hentschel U."/>
            <person name="Steindler L."/>
        </authorList>
    </citation>
    <scope>NUCLEOTIDE SEQUENCE [LARGE SCALE GENOMIC DNA]</scope>
    <source>
        <strain evidence="2">15L</strain>
    </source>
</reference>
<feature type="transmembrane region" description="Helical" evidence="1">
    <location>
        <begin position="6"/>
        <end position="24"/>
    </location>
</feature>
<evidence type="ECO:0000313" key="2">
    <source>
        <dbReference type="EMBL" id="KKZ11517.1"/>
    </source>
</evidence>
<dbReference type="EMBL" id="JYFQ01000140">
    <property type="protein sequence ID" value="KKZ11517.1"/>
    <property type="molecule type" value="Genomic_DNA"/>
</dbReference>
<keyword evidence="1" id="KW-1133">Transmembrane helix</keyword>
<name>A0A0G8ATM9_9SYNE</name>
<sequence>MSYSGGVTLVLGGSFLGLLALLELRHRLRPASPLRMEPGACQLHMDENQVRVHLQVVLVNTHIHKDVMLSRFRAEPTVLATQAVDRINVKIRVTPDHPDASPRPDGYWPVFILKPRQSMAARLDLVLCGDDLPSLQALWLEIVWQAYGSFGHLRQCHGLVVPLARPTADWQPTWRQGSGYQVLPLATHLLGWLDDPLQVLRRYAGPHLQPGDVVALAETPLAVMQGRYRLGATVEPSCLARQLCRVFHPHSSLATACGLQALIDLVGPARVLCAWLGGVLLRLLGIRGGFYRLAGEQARLIDDLTGTIPPYDRTVVLGPERSQILVTQLAQAMGQPVAVVDVNDLGRVKIVASSGGVDPDLVHGALAANPAGNANESTPLVIIRPSCFEESRP</sequence>
<gene>
    <name evidence="2" type="ORF">TQ37_06915</name>
</gene>
<dbReference type="SUPFAM" id="SSF144010">
    <property type="entry name" value="CofE-like"/>
    <property type="match status" value="1"/>
</dbReference>
<dbReference type="Proteomes" id="UP000035037">
    <property type="component" value="Unassembled WGS sequence"/>
</dbReference>
<dbReference type="PATRIC" id="fig|1608419.3.peg.496"/>
<organism evidence="2 3">
    <name type="scientific">Candidatus Synechococcus spongiarum 15L</name>
    <dbReference type="NCBI Taxonomy" id="1608419"/>
    <lineage>
        <taxon>Bacteria</taxon>
        <taxon>Bacillati</taxon>
        <taxon>Cyanobacteriota</taxon>
        <taxon>Cyanophyceae</taxon>
        <taxon>Synechococcales</taxon>
        <taxon>Synechococcaceae</taxon>
        <taxon>Synechococcus</taxon>
    </lineage>
</organism>